<feature type="transmembrane region" description="Helical" evidence="1">
    <location>
        <begin position="12"/>
        <end position="30"/>
    </location>
</feature>
<dbReference type="AlphaFoldDB" id="A0A3B1AR99"/>
<keyword evidence="1" id="KW-0812">Transmembrane</keyword>
<evidence type="ECO:0000256" key="1">
    <source>
        <dbReference type="SAM" id="Phobius"/>
    </source>
</evidence>
<feature type="transmembrane region" description="Helical" evidence="1">
    <location>
        <begin position="42"/>
        <end position="63"/>
    </location>
</feature>
<accession>A0A3B1AR99</accession>
<proteinExistence type="predicted"/>
<evidence type="ECO:0000313" key="3">
    <source>
        <dbReference type="EMBL" id="VAW95256.1"/>
    </source>
</evidence>
<sequence>MSSDKPIPPKRYWLLAWLLTLGIIPALSIYGRRLQTLARENLDTGLLAWLIATPTLLLVFAVLLHQVRQGNYRQLWHLSWALALFGLLPLTLPAVEERLHFLVFGAFGLAAGRAFPIWLAVFLGTAAAGLDELLQWALPDRVGDWRDVGFNLLAVGGGLLLARLGKR</sequence>
<dbReference type="Pfam" id="PF04892">
    <property type="entry name" value="VanZ"/>
    <property type="match status" value="1"/>
</dbReference>
<evidence type="ECO:0000259" key="2">
    <source>
        <dbReference type="Pfam" id="PF04892"/>
    </source>
</evidence>
<keyword evidence="1" id="KW-0472">Membrane</keyword>
<keyword evidence="1" id="KW-1133">Transmembrane helix</keyword>
<dbReference type="EMBL" id="UOFU01000069">
    <property type="protein sequence ID" value="VAW95256.1"/>
    <property type="molecule type" value="Genomic_DNA"/>
</dbReference>
<dbReference type="InterPro" id="IPR006976">
    <property type="entry name" value="VanZ-like"/>
</dbReference>
<name>A0A3B1AR99_9ZZZZ</name>
<reference evidence="3" key="1">
    <citation type="submission" date="2018-06" db="EMBL/GenBank/DDBJ databases">
        <authorList>
            <person name="Zhirakovskaya E."/>
        </authorList>
    </citation>
    <scope>NUCLEOTIDE SEQUENCE</scope>
</reference>
<feature type="transmembrane region" description="Helical" evidence="1">
    <location>
        <begin position="102"/>
        <end position="128"/>
    </location>
</feature>
<feature type="domain" description="VanZ-like" evidence="2">
    <location>
        <begin position="66"/>
        <end position="164"/>
    </location>
</feature>
<protein>
    <recommendedName>
        <fullName evidence="2">VanZ-like domain-containing protein</fullName>
    </recommendedName>
</protein>
<feature type="transmembrane region" description="Helical" evidence="1">
    <location>
        <begin position="75"/>
        <end position="95"/>
    </location>
</feature>
<gene>
    <name evidence="3" type="ORF">MNBD_GAMMA20-409</name>
</gene>
<organism evidence="3">
    <name type="scientific">hydrothermal vent metagenome</name>
    <dbReference type="NCBI Taxonomy" id="652676"/>
    <lineage>
        <taxon>unclassified sequences</taxon>
        <taxon>metagenomes</taxon>
        <taxon>ecological metagenomes</taxon>
    </lineage>
</organism>